<dbReference type="GO" id="GO:0030420">
    <property type="term" value="P:establishment of competence for transformation"/>
    <property type="evidence" value="ECO:0007669"/>
    <property type="project" value="InterPro"/>
</dbReference>
<dbReference type="InterPro" id="IPR004797">
    <property type="entry name" value="Competence_ComEC/Rec2"/>
</dbReference>
<keyword evidence="4 6" id="KW-1133">Transmembrane helix</keyword>
<keyword evidence="3 6" id="KW-0812">Transmembrane</keyword>
<keyword evidence="5 6" id="KW-0472">Membrane</keyword>
<organism evidence="8 9">
    <name type="scientific">Lysobacter spongiicola DSM 21749</name>
    <dbReference type="NCBI Taxonomy" id="1122188"/>
    <lineage>
        <taxon>Bacteria</taxon>
        <taxon>Pseudomonadati</taxon>
        <taxon>Pseudomonadota</taxon>
        <taxon>Gammaproteobacteria</taxon>
        <taxon>Lysobacterales</taxon>
        <taxon>Lysobacteraceae</taxon>
        <taxon>Novilysobacter</taxon>
    </lineage>
</organism>
<evidence type="ECO:0000256" key="6">
    <source>
        <dbReference type="SAM" id="Phobius"/>
    </source>
</evidence>
<dbReference type="CDD" id="cd07731">
    <property type="entry name" value="ComA-like_MBL-fold"/>
    <property type="match status" value="1"/>
</dbReference>
<keyword evidence="2" id="KW-1003">Cell membrane</keyword>
<accession>A0A1T4LR89</accession>
<reference evidence="8 9" key="1">
    <citation type="submission" date="2017-02" db="EMBL/GenBank/DDBJ databases">
        <authorList>
            <person name="Peterson S.W."/>
        </authorList>
    </citation>
    <scope>NUCLEOTIDE SEQUENCE [LARGE SCALE GENOMIC DNA]</scope>
    <source>
        <strain evidence="8 9">DSM 21749</strain>
    </source>
</reference>
<gene>
    <name evidence="8" type="ORF">SAMN02745674_00120</name>
</gene>
<dbReference type="AlphaFoldDB" id="A0A1T4LR89"/>
<dbReference type="SUPFAM" id="SSF56281">
    <property type="entry name" value="Metallo-hydrolase/oxidoreductase"/>
    <property type="match status" value="1"/>
</dbReference>
<dbReference type="Pfam" id="PF00753">
    <property type="entry name" value="Lactamase_B"/>
    <property type="match status" value="1"/>
</dbReference>
<feature type="transmembrane region" description="Helical" evidence="6">
    <location>
        <begin position="405"/>
        <end position="423"/>
    </location>
</feature>
<dbReference type="Pfam" id="PF03772">
    <property type="entry name" value="Competence"/>
    <property type="match status" value="1"/>
</dbReference>
<dbReference type="PANTHER" id="PTHR30619:SF1">
    <property type="entry name" value="RECOMBINATION PROTEIN 2"/>
    <property type="match status" value="1"/>
</dbReference>
<dbReference type="NCBIfam" id="TIGR00360">
    <property type="entry name" value="ComEC_N-term"/>
    <property type="match status" value="1"/>
</dbReference>
<feature type="transmembrane region" description="Helical" evidence="6">
    <location>
        <begin position="435"/>
        <end position="455"/>
    </location>
</feature>
<dbReference type="Pfam" id="PF13567">
    <property type="entry name" value="DUF4131"/>
    <property type="match status" value="1"/>
</dbReference>
<dbReference type="InterPro" id="IPR036866">
    <property type="entry name" value="RibonucZ/Hydroxyglut_hydro"/>
</dbReference>
<dbReference type="NCBIfam" id="TIGR00361">
    <property type="entry name" value="ComEC_Rec2"/>
    <property type="match status" value="1"/>
</dbReference>
<dbReference type="InterPro" id="IPR035681">
    <property type="entry name" value="ComA-like_MBL"/>
</dbReference>
<dbReference type="SMART" id="SM00849">
    <property type="entry name" value="Lactamase_B"/>
    <property type="match status" value="1"/>
</dbReference>
<dbReference type="InterPro" id="IPR004477">
    <property type="entry name" value="ComEC_N"/>
</dbReference>
<evidence type="ECO:0000313" key="9">
    <source>
        <dbReference type="Proteomes" id="UP000190061"/>
    </source>
</evidence>
<evidence type="ECO:0000259" key="7">
    <source>
        <dbReference type="SMART" id="SM00849"/>
    </source>
</evidence>
<dbReference type="InterPro" id="IPR025405">
    <property type="entry name" value="DUF4131"/>
</dbReference>
<name>A0A1T4LR89_9GAMM</name>
<dbReference type="Gene3D" id="3.60.15.10">
    <property type="entry name" value="Ribonuclease Z/Hydroxyacylglutathione hydrolase-like"/>
    <property type="match status" value="1"/>
</dbReference>
<dbReference type="STRING" id="1122188.SAMN02745674_00120"/>
<sequence>MEDAARTPLDSRIGHGVVDGCKHETRMVGIAPFGKAAALALLAGTMAGLWLPTFMAAGYLFAIAPVAGIAWWRGRRGRWMGPLLGGFVLAGLHGANALAIQLPPALEGGDFEVSGRIVDLPDHQARRTSYLFRIAQDHSQPEPLRGRLVRLSWYDDFDGSPTGRDRLRAGQEWTQQVRLKAPRGLRNPGGADSEKHALARRLVANGYVREPGAALLRRDASGLHAWRESMADQISMSIPSESGRFIRALALGDTRLLADEDWRTLRATGLVHLVAISGFHVGLVSGFFALFAGAIWWVLPSLARRLPRPTAAAIAALLGAAGYAAIAGFALPTVRTVLMIAVIAGLRIFRRRAGAFDSMALAAIVLLLADPLSVLGAGFWLSFAGVAWLVWCLPDAGRNPLRDLFSAQGVATLGLLPLSAMLFGEASIAGPLTNLLAVPWWSLVVVPLSLLGTALEAMQAGLGGWAWRAAAWCFAPSWSLFERVAQSPFSLLWLPEPRWFALPLALLGAFWLLLPRGLPGRPLAVLLWLPLLWPARNLPAPGEFELQVLDVGQGLSVLVRTSNRTLLYDAGPAAAEGFDAGERVVVPSLRALGVGQLDRVVVSHGDNDHAGGFAAVRAAFPTEDVIAPQGAGIDGSTTCVGGEEWAWDGVRFRFLHPPKYFPYLGNEASCVLRIEGDHGSVLLTGDIGDVVERDLVRRSREDPAATVAADVALIAHHGSGGSSDPSFVEATAAEMALVSSGHGNRFGHPRADVVERWRLHGARVSGTAEGGALVVHMGAEGPHLETRRASHPRAWDAARRLEQAAAGPPAGLSYRPD</sequence>
<protein>
    <submittedName>
        <fullName evidence="8">Competence protein ComEC</fullName>
    </submittedName>
</protein>
<dbReference type="GO" id="GO:0005886">
    <property type="term" value="C:plasma membrane"/>
    <property type="evidence" value="ECO:0007669"/>
    <property type="project" value="UniProtKB-SubCell"/>
</dbReference>
<proteinExistence type="predicted"/>
<feature type="transmembrane region" description="Helical" evidence="6">
    <location>
        <begin position="49"/>
        <end position="72"/>
    </location>
</feature>
<dbReference type="InterPro" id="IPR001279">
    <property type="entry name" value="Metallo-B-lactamas"/>
</dbReference>
<dbReference type="EMBL" id="FUXP01000001">
    <property type="protein sequence ID" value="SJZ57205.1"/>
    <property type="molecule type" value="Genomic_DNA"/>
</dbReference>
<keyword evidence="9" id="KW-1185">Reference proteome</keyword>
<evidence type="ECO:0000256" key="2">
    <source>
        <dbReference type="ARBA" id="ARBA00022475"/>
    </source>
</evidence>
<evidence type="ECO:0000256" key="4">
    <source>
        <dbReference type="ARBA" id="ARBA00022989"/>
    </source>
</evidence>
<evidence type="ECO:0000256" key="5">
    <source>
        <dbReference type="ARBA" id="ARBA00023136"/>
    </source>
</evidence>
<evidence type="ECO:0000313" key="8">
    <source>
        <dbReference type="EMBL" id="SJZ57205.1"/>
    </source>
</evidence>
<comment type="subcellular location">
    <subcellularLocation>
        <location evidence="1">Cell membrane</location>
        <topology evidence="1">Multi-pass membrane protein</topology>
    </subcellularLocation>
</comment>
<feature type="transmembrane region" description="Helical" evidence="6">
    <location>
        <begin position="273"/>
        <end position="299"/>
    </location>
</feature>
<evidence type="ECO:0000256" key="1">
    <source>
        <dbReference type="ARBA" id="ARBA00004651"/>
    </source>
</evidence>
<feature type="domain" description="Metallo-beta-lactamase" evidence="7">
    <location>
        <begin position="553"/>
        <end position="742"/>
    </location>
</feature>
<dbReference type="InterPro" id="IPR052159">
    <property type="entry name" value="Competence_DNA_uptake"/>
</dbReference>
<dbReference type="PANTHER" id="PTHR30619">
    <property type="entry name" value="DNA INTERNALIZATION/COMPETENCE PROTEIN COMEC/REC2"/>
    <property type="match status" value="1"/>
</dbReference>
<evidence type="ECO:0000256" key="3">
    <source>
        <dbReference type="ARBA" id="ARBA00022692"/>
    </source>
</evidence>
<dbReference type="Proteomes" id="UP000190061">
    <property type="component" value="Unassembled WGS sequence"/>
</dbReference>
<feature type="transmembrane region" description="Helical" evidence="6">
    <location>
        <begin position="311"/>
        <end position="331"/>
    </location>
</feature>